<dbReference type="Proteomes" id="UP000235672">
    <property type="component" value="Unassembled WGS sequence"/>
</dbReference>
<feature type="region of interest" description="Disordered" evidence="1">
    <location>
        <begin position="186"/>
        <end position="260"/>
    </location>
</feature>
<evidence type="ECO:0000256" key="1">
    <source>
        <dbReference type="SAM" id="MobiDB-lite"/>
    </source>
</evidence>
<dbReference type="STRING" id="1745343.A0A2J6Q435"/>
<protein>
    <recommendedName>
        <fullName evidence="4">DNA repair protein Dds20/Mei5</fullName>
    </recommendedName>
</protein>
<feature type="compositionally biased region" description="Polar residues" evidence="1">
    <location>
        <begin position="34"/>
        <end position="83"/>
    </location>
</feature>
<reference evidence="2 3" key="1">
    <citation type="submission" date="2016-05" db="EMBL/GenBank/DDBJ databases">
        <title>A degradative enzymes factory behind the ericoid mycorrhizal symbiosis.</title>
        <authorList>
            <consortium name="DOE Joint Genome Institute"/>
            <person name="Martino E."/>
            <person name="Morin E."/>
            <person name="Grelet G."/>
            <person name="Kuo A."/>
            <person name="Kohler A."/>
            <person name="Daghino S."/>
            <person name="Barry K."/>
            <person name="Choi C."/>
            <person name="Cichocki N."/>
            <person name="Clum A."/>
            <person name="Copeland A."/>
            <person name="Hainaut M."/>
            <person name="Haridas S."/>
            <person name="Labutti K."/>
            <person name="Lindquist E."/>
            <person name="Lipzen A."/>
            <person name="Khouja H.-R."/>
            <person name="Murat C."/>
            <person name="Ohm R."/>
            <person name="Olson A."/>
            <person name="Spatafora J."/>
            <person name="Veneault-Fourrey C."/>
            <person name="Henrissat B."/>
            <person name="Grigoriev I."/>
            <person name="Martin F."/>
            <person name="Perotto S."/>
        </authorList>
    </citation>
    <scope>NUCLEOTIDE SEQUENCE [LARGE SCALE GENOMIC DNA]</scope>
    <source>
        <strain evidence="2 3">UAMH 7357</strain>
    </source>
</reference>
<dbReference type="OrthoDB" id="27934at2759"/>
<feature type="compositionally biased region" description="Basic and acidic residues" evidence="1">
    <location>
        <begin position="218"/>
        <end position="229"/>
    </location>
</feature>
<dbReference type="Gene3D" id="6.10.140.1020">
    <property type="match status" value="1"/>
</dbReference>
<feature type="compositionally biased region" description="Basic and acidic residues" evidence="1">
    <location>
        <begin position="187"/>
        <end position="196"/>
    </location>
</feature>
<dbReference type="EMBL" id="KZ613483">
    <property type="protein sequence ID" value="PMD21019.1"/>
    <property type="molecule type" value="Genomic_DNA"/>
</dbReference>
<feature type="compositionally biased region" description="Basic residues" evidence="1">
    <location>
        <begin position="1"/>
        <end position="10"/>
    </location>
</feature>
<dbReference type="PANTHER" id="PTHR28527">
    <property type="entry name" value="MATING-TYPE SWITCHING PROTEIN SWI2-RELATED"/>
    <property type="match status" value="1"/>
</dbReference>
<dbReference type="PANTHER" id="PTHR28527:SF1">
    <property type="entry name" value="SWI5-DEPENDENT RECOMBINATION DNA REPAIR PROTEIN 1"/>
    <property type="match status" value="1"/>
</dbReference>
<proteinExistence type="predicted"/>
<evidence type="ECO:0000313" key="3">
    <source>
        <dbReference type="Proteomes" id="UP000235672"/>
    </source>
</evidence>
<feature type="region of interest" description="Disordered" evidence="1">
    <location>
        <begin position="1"/>
        <end position="99"/>
    </location>
</feature>
<keyword evidence="3" id="KW-1185">Reference proteome</keyword>
<evidence type="ECO:0000313" key="2">
    <source>
        <dbReference type="EMBL" id="PMD21019.1"/>
    </source>
</evidence>
<gene>
    <name evidence="2" type="ORF">NA56DRAFT_165535</name>
</gene>
<dbReference type="AlphaFoldDB" id="A0A2J6Q435"/>
<feature type="compositionally biased region" description="Acidic residues" evidence="1">
    <location>
        <begin position="203"/>
        <end position="217"/>
    </location>
</feature>
<feature type="region of interest" description="Disordered" evidence="1">
    <location>
        <begin position="124"/>
        <end position="146"/>
    </location>
</feature>
<accession>A0A2J6Q435</accession>
<organism evidence="2 3">
    <name type="scientific">Hyaloscypha hepaticicola</name>
    <dbReference type="NCBI Taxonomy" id="2082293"/>
    <lineage>
        <taxon>Eukaryota</taxon>
        <taxon>Fungi</taxon>
        <taxon>Dikarya</taxon>
        <taxon>Ascomycota</taxon>
        <taxon>Pezizomycotina</taxon>
        <taxon>Leotiomycetes</taxon>
        <taxon>Helotiales</taxon>
        <taxon>Hyaloscyphaceae</taxon>
        <taxon>Hyaloscypha</taxon>
    </lineage>
</organism>
<dbReference type="GO" id="GO:0006310">
    <property type="term" value="P:DNA recombination"/>
    <property type="evidence" value="ECO:0007669"/>
    <property type="project" value="TreeGrafter"/>
</dbReference>
<evidence type="ECO:0008006" key="4">
    <source>
        <dbReference type="Google" id="ProtNLM"/>
    </source>
</evidence>
<sequence length="289" mass="31926">MSTPAAKRRRIDAASQTLSKPFRSPFKTPFKSPVKNSASDGSISTAAQSNVPLVPKNTNSILSSVSKTPSLPAPSTTVATPNRSPHAKKTFSSPGQAAALNADPDIAPLLRAQRELEKQLREVKEELDSAEQARNIEADSAKNNPDAEIDGELLVLIEKWKAASQQAAEELFGKVRDRVNKMGGPRAWKELQKKQQEFQNSWAEEEPSTNNDSDDGDGEGKDVEKRDVYAEYDIEPETENEKSQRVKGVGDTGELPGQEDEFTMAMMLRTLNVDLDVIGYDRDEQRWID</sequence>
<name>A0A2J6Q435_9HELO</name>